<dbReference type="AlphaFoldDB" id="A0A1G1W8W2"/>
<reference evidence="2 3" key="1">
    <citation type="journal article" date="2016" name="Nat. Commun.">
        <title>Thousands of microbial genomes shed light on interconnected biogeochemical processes in an aquifer system.</title>
        <authorList>
            <person name="Anantharaman K."/>
            <person name="Brown C.T."/>
            <person name="Hug L.A."/>
            <person name="Sharon I."/>
            <person name="Castelle C.J."/>
            <person name="Probst A.J."/>
            <person name="Thomas B.C."/>
            <person name="Singh A."/>
            <person name="Wilkins M.J."/>
            <person name="Karaoz U."/>
            <person name="Brodie E.L."/>
            <person name="Williams K.H."/>
            <person name="Hubbard S.S."/>
            <person name="Banfield J.F."/>
        </authorList>
    </citation>
    <scope>NUCLEOTIDE SEQUENCE [LARGE SCALE GENOMIC DNA]</scope>
</reference>
<feature type="transmembrane region" description="Helical" evidence="1">
    <location>
        <begin position="39"/>
        <end position="60"/>
    </location>
</feature>
<dbReference type="EMBL" id="MHCP01000015">
    <property type="protein sequence ID" value="OGY24113.1"/>
    <property type="molecule type" value="Genomic_DNA"/>
</dbReference>
<sequence length="66" mass="7587">MKRIIIGTVVAIWLVGFLAMEAVLYIFDRKVKSKKSGRSLSDGLLQLVLCVFWFISLRLLNWEMIG</sequence>
<comment type="caution">
    <text evidence="2">The sequence shown here is derived from an EMBL/GenBank/DDBJ whole genome shotgun (WGS) entry which is preliminary data.</text>
</comment>
<keyword evidence="1" id="KW-1133">Transmembrane helix</keyword>
<evidence type="ECO:0000313" key="2">
    <source>
        <dbReference type="EMBL" id="OGY24113.1"/>
    </source>
</evidence>
<accession>A0A1G1W8W2</accession>
<dbReference type="STRING" id="1802593.A2172_01040"/>
<protein>
    <submittedName>
        <fullName evidence="2">Uncharacterized protein</fullName>
    </submittedName>
</protein>
<keyword evidence="1" id="KW-0472">Membrane</keyword>
<feature type="transmembrane region" description="Helical" evidence="1">
    <location>
        <begin position="6"/>
        <end position="27"/>
    </location>
</feature>
<proteinExistence type="predicted"/>
<keyword evidence="1" id="KW-0812">Transmembrane</keyword>
<evidence type="ECO:0000313" key="3">
    <source>
        <dbReference type="Proteomes" id="UP000176631"/>
    </source>
</evidence>
<evidence type="ECO:0000256" key="1">
    <source>
        <dbReference type="SAM" id="Phobius"/>
    </source>
</evidence>
<gene>
    <name evidence="2" type="ORF">A2172_01040</name>
</gene>
<name>A0A1G1W8W2_9BACT</name>
<dbReference type="Proteomes" id="UP000176631">
    <property type="component" value="Unassembled WGS sequence"/>
</dbReference>
<organism evidence="2 3">
    <name type="scientific">Candidatus Woykebacteria bacterium RBG_13_40_15</name>
    <dbReference type="NCBI Taxonomy" id="1802593"/>
    <lineage>
        <taxon>Bacteria</taxon>
        <taxon>Candidatus Woykeibacteriota</taxon>
    </lineage>
</organism>